<feature type="compositionally biased region" description="Polar residues" evidence="2">
    <location>
        <begin position="143"/>
        <end position="153"/>
    </location>
</feature>
<organism evidence="4 5">
    <name type="scientific">Nicotiana tabacum</name>
    <name type="common">Common tobacco</name>
    <dbReference type="NCBI Taxonomy" id="4097"/>
    <lineage>
        <taxon>Eukaryota</taxon>
        <taxon>Viridiplantae</taxon>
        <taxon>Streptophyta</taxon>
        <taxon>Embryophyta</taxon>
        <taxon>Tracheophyta</taxon>
        <taxon>Spermatophyta</taxon>
        <taxon>Magnoliopsida</taxon>
        <taxon>eudicotyledons</taxon>
        <taxon>Gunneridae</taxon>
        <taxon>Pentapetalae</taxon>
        <taxon>asterids</taxon>
        <taxon>lamiids</taxon>
        <taxon>Solanales</taxon>
        <taxon>Solanaceae</taxon>
        <taxon>Nicotianoideae</taxon>
        <taxon>Nicotianeae</taxon>
        <taxon>Nicotiana</taxon>
    </lineage>
</organism>
<evidence type="ECO:0000256" key="1">
    <source>
        <dbReference type="SAM" id="Coils"/>
    </source>
</evidence>
<accession>A0A1S4BFS9</accession>
<dbReference type="RefSeq" id="XP_016487735.1">
    <property type="nucleotide sequence ID" value="XM_016632249.1"/>
</dbReference>
<dbReference type="AlphaFoldDB" id="A0A1S4BFS9"/>
<evidence type="ECO:0000313" key="4">
    <source>
        <dbReference type="Proteomes" id="UP000790787"/>
    </source>
</evidence>
<feature type="compositionally biased region" description="Polar residues" evidence="2">
    <location>
        <begin position="211"/>
        <end position="240"/>
    </location>
</feature>
<feature type="domain" description="GIL1/IRKI C-terminal" evidence="3">
    <location>
        <begin position="546"/>
        <end position="595"/>
    </location>
</feature>
<evidence type="ECO:0000259" key="3">
    <source>
        <dbReference type="Pfam" id="PF24994"/>
    </source>
</evidence>
<dbReference type="OMA" id="CANHITL"/>
<feature type="coiled-coil region" evidence="1">
    <location>
        <begin position="283"/>
        <end position="331"/>
    </location>
</feature>
<dbReference type="InterPro" id="IPR056813">
    <property type="entry name" value="GIL1_IRKI_C"/>
</dbReference>
<gene>
    <name evidence="5" type="primary">LOC107807811</name>
</gene>
<protein>
    <submittedName>
        <fullName evidence="5">IRK-interacting protein</fullName>
    </submittedName>
</protein>
<sequence>MADATAEKQICGENEDDEVSSKNNNYNEVVSREEIQAAIAKAVELRAIHAALLQGINSPASNLIKFPSSSSPASNFPHQFSAQDYPIFTPSYEDVPLPGPKQLPLDNRTYAEPWDDYGLGGVAIGDESSLSNYRKANSSLRNGISPNLINSEPHTCPPDDQRSVTGSCTDQITLLRIASPGGDYSKSRRNSLGVRSLSSCNRCKPATIISTETDGASKSGKSSNVIVPLTDSHSSNQLQPKSKGLNLSWLFPKLKKKNKNENSPHRTESEVSQIVKDIGLVSIEMLKKELVQANETRDAALMEVAEMKSSLGELKEKLEYLETYCEELKKALRQTKQSKDSQVSKMLIDLPRRGKSIDGDGENTIPVSEEVMVEGFLQIVSESRLSVKQFCKILITQVEETDNSLTDNLNRLLQPYKISLNSKHSKAVFYHIEAIINQSLFQDFENVVFQKNGAPKHLDPQQDCHDHFSSFVSLRNLSWNEVLRKGTKYYSDDFSKFCDQKMSCIITSLNWNRPWPEQQLQAFFVAAKCIWLLHLLAFSFDPPLGILRVEENTSFDKCYMEDIFGDRQKSQGSSKVKIMVMPGFYVQERVLRCKVICKYKSTA</sequence>
<dbReference type="Pfam" id="PF24994">
    <property type="entry name" value="GIL1_IRKI_C"/>
    <property type="match status" value="1"/>
</dbReference>
<dbReference type="RefSeq" id="XP_016487735.1">
    <property type="nucleotide sequence ID" value="XM_016632249.2"/>
</dbReference>
<dbReference type="PaxDb" id="4097-A0A1S4BFS9"/>
<dbReference type="OrthoDB" id="785851at2759"/>
<dbReference type="Proteomes" id="UP000790787">
    <property type="component" value="Chromosome 22"/>
</dbReference>
<dbReference type="GeneID" id="107807811"/>
<dbReference type="KEGG" id="nta:107807811"/>
<evidence type="ECO:0000313" key="5">
    <source>
        <dbReference type="RefSeq" id="XP_016487735.1"/>
    </source>
</evidence>
<dbReference type="InterPro" id="IPR042316">
    <property type="entry name" value="IRKI-like"/>
</dbReference>
<reference evidence="4" key="1">
    <citation type="journal article" date="2014" name="Nat. Commun.">
        <title>The tobacco genome sequence and its comparison with those of tomato and potato.</title>
        <authorList>
            <person name="Sierro N."/>
            <person name="Battey J.N."/>
            <person name="Ouadi S."/>
            <person name="Bakaher N."/>
            <person name="Bovet L."/>
            <person name="Willig A."/>
            <person name="Goepfert S."/>
            <person name="Peitsch M.C."/>
            <person name="Ivanov N.V."/>
        </authorList>
    </citation>
    <scope>NUCLEOTIDE SEQUENCE [LARGE SCALE GENOMIC DNA]</scope>
</reference>
<dbReference type="PANTHER" id="PTHR31029:SF12">
    <property type="entry name" value="IRK-INTERACTING PROTEIN-LIKE"/>
    <property type="match status" value="1"/>
</dbReference>
<feature type="region of interest" description="Disordered" evidence="2">
    <location>
        <begin position="143"/>
        <end position="165"/>
    </location>
</feature>
<feature type="region of interest" description="Disordered" evidence="2">
    <location>
        <begin position="211"/>
        <end position="241"/>
    </location>
</feature>
<keyword evidence="4" id="KW-1185">Reference proteome</keyword>
<dbReference type="STRING" id="4097.A0A1S4BFS9"/>
<feature type="region of interest" description="Disordered" evidence="2">
    <location>
        <begin position="1"/>
        <end position="24"/>
    </location>
</feature>
<reference evidence="5" key="2">
    <citation type="submission" date="2025-08" db="UniProtKB">
        <authorList>
            <consortium name="RefSeq"/>
        </authorList>
    </citation>
    <scope>IDENTIFICATION</scope>
    <source>
        <tissue evidence="5">Leaf</tissue>
    </source>
</reference>
<keyword evidence="1" id="KW-0175">Coiled coil</keyword>
<name>A0A1S4BFS9_TOBAC</name>
<dbReference type="PANTHER" id="PTHR31029">
    <property type="entry name" value="CYCLIN-DEPENDENT KINASE-LIKE PROTEIN"/>
    <property type="match status" value="1"/>
</dbReference>
<evidence type="ECO:0000256" key="2">
    <source>
        <dbReference type="SAM" id="MobiDB-lite"/>
    </source>
</evidence>
<proteinExistence type="predicted"/>